<reference evidence="1 2" key="1">
    <citation type="submission" date="2024-06" db="EMBL/GenBank/DDBJ databases">
        <title>The Natural Products Discovery Center: Release of the First 8490 Sequenced Strains for Exploring Actinobacteria Biosynthetic Diversity.</title>
        <authorList>
            <person name="Kalkreuter E."/>
            <person name="Kautsar S.A."/>
            <person name="Yang D."/>
            <person name="Bader C.D."/>
            <person name="Teijaro C.N."/>
            <person name="Fluegel L."/>
            <person name="Davis C.M."/>
            <person name="Simpson J.R."/>
            <person name="Lauterbach L."/>
            <person name="Steele A.D."/>
            <person name="Gui C."/>
            <person name="Meng S."/>
            <person name="Li G."/>
            <person name="Viehrig K."/>
            <person name="Ye F."/>
            <person name="Su P."/>
            <person name="Kiefer A.F."/>
            <person name="Nichols A."/>
            <person name="Cepeda A.J."/>
            <person name="Yan W."/>
            <person name="Fan B."/>
            <person name="Jiang Y."/>
            <person name="Adhikari A."/>
            <person name="Zheng C.-J."/>
            <person name="Schuster L."/>
            <person name="Cowan T.M."/>
            <person name="Smanski M.J."/>
            <person name="Chevrette M.G."/>
            <person name="De Carvalho L.P.S."/>
            <person name="Shen B."/>
        </authorList>
    </citation>
    <scope>NUCLEOTIDE SEQUENCE [LARGE SCALE GENOMIC DNA]</scope>
    <source>
        <strain evidence="1 2">NPDC038104</strain>
    </source>
</reference>
<name>A0ABV2YJF9_9ACTN</name>
<protein>
    <submittedName>
        <fullName evidence="1">HAD domain-containing protein</fullName>
    </submittedName>
</protein>
<organism evidence="1 2">
    <name type="scientific">Streptomyces fragilis</name>
    <dbReference type="NCBI Taxonomy" id="67301"/>
    <lineage>
        <taxon>Bacteria</taxon>
        <taxon>Bacillati</taxon>
        <taxon>Actinomycetota</taxon>
        <taxon>Actinomycetes</taxon>
        <taxon>Kitasatosporales</taxon>
        <taxon>Streptomycetaceae</taxon>
        <taxon>Streptomyces</taxon>
    </lineage>
</organism>
<gene>
    <name evidence="1" type="ORF">AB0E65_16780</name>
</gene>
<dbReference type="Pfam" id="PF18143">
    <property type="entry name" value="HAD_SAK_2"/>
    <property type="match status" value="1"/>
</dbReference>
<dbReference type="Proteomes" id="UP001550850">
    <property type="component" value="Unassembled WGS sequence"/>
</dbReference>
<proteinExistence type="predicted"/>
<evidence type="ECO:0000313" key="1">
    <source>
        <dbReference type="EMBL" id="MEU3555847.1"/>
    </source>
</evidence>
<accession>A0ABV2YJF9</accession>
<dbReference type="EMBL" id="JBEZUR010000024">
    <property type="protein sequence ID" value="MEU3555847.1"/>
    <property type="molecule type" value="Genomic_DNA"/>
</dbReference>
<evidence type="ECO:0000313" key="2">
    <source>
        <dbReference type="Proteomes" id="UP001550850"/>
    </source>
</evidence>
<sequence>MTRPVPVLFLDVDGPLLPFGGARPAPSSADADNPLLPRLDAGLGPRLLSLGCDLVWATTWQDEANEVVAPRLGLPALPVVRWPEDPDGTGPPGTPRGLHWKTPALAAWAGDRPFLWVDDEIGPVDRLWVEGVHPAPALLHRVDPRRGLTGGDLAVLAAFVGGLGAA</sequence>
<comment type="caution">
    <text evidence="1">The sequence shown here is derived from an EMBL/GenBank/DDBJ whole genome shotgun (WGS) entry which is preliminary data.</text>
</comment>
<keyword evidence="2" id="KW-1185">Reference proteome</keyword>
<dbReference type="RefSeq" id="WP_108953145.1">
    <property type="nucleotide sequence ID" value="NZ_BEVZ01000002.1"/>
</dbReference>